<evidence type="ECO:0000313" key="5">
    <source>
        <dbReference type="Proteomes" id="UP000309885"/>
    </source>
</evidence>
<dbReference type="AlphaFoldDB" id="A0A5R8LQZ7"/>
<dbReference type="RefSeq" id="WP_138130712.1">
    <property type="nucleotide sequence ID" value="NZ_VBWO01000005.1"/>
</dbReference>
<organism evidence="4 5">
    <name type="scientific">Lacticaseibacillus zeae</name>
    <name type="common">Lactobacillus zeae</name>
    <dbReference type="NCBI Taxonomy" id="57037"/>
    <lineage>
        <taxon>Bacteria</taxon>
        <taxon>Bacillati</taxon>
        <taxon>Bacillota</taxon>
        <taxon>Bacilli</taxon>
        <taxon>Lactobacillales</taxon>
        <taxon>Lactobacillaceae</taxon>
        <taxon>Lacticaseibacillus</taxon>
    </lineage>
</organism>
<accession>A0A5R8LQZ7</accession>
<dbReference type="PANTHER" id="PTHR43877">
    <property type="entry name" value="AMINOALKYLPHOSPHONATE N-ACETYLTRANSFERASE-RELATED-RELATED"/>
    <property type="match status" value="1"/>
</dbReference>
<comment type="caution">
    <text evidence="4">The sequence shown here is derived from an EMBL/GenBank/DDBJ whole genome shotgun (WGS) entry which is preliminary data.</text>
</comment>
<keyword evidence="2" id="KW-0012">Acyltransferase</keyword>
<reference evidence="4 5" key="1">
    <citation type="submission" date="2019-05" db="EMBL/GenBank/DDBJ databases">
        <title>Genome-based reclassification of Lactobacillus casei as Lactobacillus casei subsp. casei. subsp.nov., description of Lactobacillus casei subsp. zeae subsp. nov., and emended description of Lactobacillus casei.</title>
        <authorList>
            <person name="Huang C.-H."/>
        </authorList>
    </citation>
    <scope>NUCLEOTIDE SEQUENCE [LARGE SCALE GENOMIC DNA]</scope>
    <source>
        <strain evidence="4 5">CRBIP24.44</strain>
    </source>
</reference>
<dbReference type="InterPro" id="IPR000182">
    <property type="entry name" value="GNAT_dom"/>
</dbReference>
<dbReference type="Proteomes" id="UP000309885">
    <property type="component" value="Unassembled WGS sequence"/>
</dbReference>
<dbReference type="SUPFAM" id="SSF55729">
    <property type="entry name" value="Acyl-CoA N-acyltransferases (Nat)"/>
    <property type="match status" value="1"/>
</dbReference>
<evidence type="ECO:0000259" key="3">
    <source>
        <dbReference type="PROSITE" id="PS51186"/>
    </source>
</evidence>
<dbReference type="EMBL" id="VBWO01000005">
    <property type="protein sequence ID" value="TLF39684.1"/>
    <property type="molecule type" value="Genomic_DNA"/>
</dbReference>
<keyword evidence="1 4" id="KW-0808">Transferase</keyword>
<feature type="domain" description="N-acetyltransferase" evidence="3">
    <location>
        <begin position="3"/>
        <end position="158"/>
    </location>
</feature>
<dbReference type="InterPro" id="IPR050832">
    <property type="entry name" value="Bact_Acetyltransf"/>
</dbReference>
<dbReference type="GO" id="GO:0016747">
    <property type="term" value="F:acyltransferase activity, transferring groups other than amino-acyl groups"/>
    <property type="evidence" value="ECO:0007669"/>
    <property type="project" value="InterPro"/>
</dbReference>
<dbReference type="Gene3D" id="3.40.630.30">
    <property type="match status" value="1"/>
</dbReference>
<gene>
    <name evidence="4" type="ORF">FEI15_06950</name>
</gene>
<evidence type="ECO:0000256" key="2">
    <source>
        <dbReference type="ARBA" id="ARBA00023315"/>
    </source>
</evidence>
<protein>
    <submittedName>
        <fullName evidence="4">GNAT family N-acetyltransferase</fullName>
    </submittedName>
</protein>
<dbReference type="Pfam" id="PF13508">
    <property type="entry name" value="Acetyltransf_7"/>
    <property type="match status" value="1"/>
</dbReference>
<dbReference type="PROSITE" id="PS51186">
    <property type="entry name" value="GNAT"/>
    <property type="match status" value="1"/>
</dbReference>
<evidence type="ECO:0000313" key="4">
    <source>
        <dbReference type="EMBL" id="TLF39684.1"/>
    </source>
</evidence>
<name>A0A5R8LQZ7_LACZE</name>
<sequence length="158" mass="18430">MNIQVRRFETADAQVVAKLVARVLRESNSKDYSSGYIEKDIQKMTSDFFIEKAKQTHFYVFCDHNKIIGTGAIGSYWGSQDEFSLFDIFVLPEYQGQGVGRLIIETLEKDEYFKRASRVEIPASITGVEFYRHMGYDFKHGDKKIDDEKLYRLEKFPN</sequence>
<evidence type="ECO:0000256" key="1">
    <source>
        <dbReference type="ARBA" id="ARBA00022679"/>
    </source>
</evidence>
<dbReference type="CDD" id="cd04301">
    <property type="entry name" value="NAT_SF"/>
    <property type="match status" value="1"/>
</dbReference>
<proteinExistence type="predicted"/>
<dbReference type="InterPro" id="IPR016181">
    <property type="entry name" value="Acyl_CoA_acyltransferase"/>
</dbReference>